<evidence type="ECO:0000313" key="3">
    <source>
        <dbReference type="EMBL" id="OQZ89374.1"/>
    </source>
</evidence>
<reference evidence="2" key="3">
    <citation type="journal article" date="2022" name="BMC Genomics">
        <title>Comparative genome analysis of mycobacteria focusing on tRNA and non-coding RNA.</title>
        <authorList>
            <person name="Behra P.R.K."/>
            <person name="Pettersson B.M.F."/>
            <person name="Ramesh M."/>
            <person name="Das S."/>
            <person name="Dasgupta S."/>
            <person name="Kirsebom L.A."/>
        </authorList>
    </citation>
    <scope>NUCLEOTIDE SEQUENCE</scope>
    <source>
        <strain evidence="2">CCUG 55640</strain>
    </source>
</reference>
<keyword evidence="3" id="KW-0489">Methyltransferase</keyword>
<evidence type="ECO:0000259" key="1">
    <source>
        <dbReference type="Pfam" id="PF04993"/>
    </source>
</evidence>
<gene>
    <name evidence="3" type="ORF">BST11_18110</name>
    <name evidence="2" type="ORF">H7K38_22670</name>
</gene>
<sequence length="110" mass="12003">MAYDEDLVNRIRELLGAERSVEEKRMFGGLAFLVNGNMAVAASGQGGLLVRVPPDDTDKLLRRAHAGPMVMAGRETRGWLRVDAAGVRTRRQLQGWVGLGTGYARSLPPK</sequence>
<dbReference type="Proteomes" id="UP000192319">
    <property type="component" value="Unassembled WGS sequence"/>
</dbReference>
<evidence type="ECO:0000313" key="2">
    <source>
        <dbReference type="EMBL" id="MCV7381438.1"/>
    </source>
</evidence>
<protein>
    <submittedName>
        <fullName evidence="3">RNA methyltransferase</fullName>
    </submittedName>
    <submittedName>
        <fullName evidence="2">TfoX/Sxy family protein</fullName>
    </submittedName>
</protein>
<dbReference type="Proteomes" id="UP001141650">
    <property type="component" value="Unassembled WGS sequence"/>
</dbReference>
<feature type="domain" description="TfoX N-terminal" evidence="1">
    <location>
        <begin position="14"/>
        <end position="98"/>
    </location>
</feature>
<name>A0AA41XT49_9MYCO</name>
<reference evidence="2" key="2">
    <citation type="submission" date="2020-07" db="EMBL/GenBank/DDBJ databases">
        <authorList>
            <person name="Pettersson B.M.F."/>
            <person name="Behra P.R.K."/>
            <person name="Ramesh M."/>
            <person name="Das S."/>
            <person name="Dasgupta S."/>
            <person name="Kirsebom L.A."/>
        </authorList>
    </citation>
    <scope>NUCLEOTIDE SEQUENCE</scope>
    <source>
        <strain evidence="2">CCUG 55640</strain>
    </source>
</reference>
<dbReference type="InterPro" id="IPR007076">
    <property type="entry name" value="TfoX_N"/>
</dbReference>
<proteinExistence type="predicted"/>
<dbReference type="SUPFAM" id="SSF159894">
    <property type="entry name" value="YgaC/TfoX-N like"/>
    <property type="match status" value="1"/>
</dbReference>
<evidence type="ECO:0000313" key="5">
    <source>
        <dbReference type="Proteomes" id="UP001141650"/>
    </source>
</evidence>
<dbReference type="GO" id="GO:0032259">
    <property type="term" value="P:methylation"/>
    <property type="evidence" value="ECO:0007669"/>
    <property type="project" value="UniProtKB-KW"/>
</dbReference>
<dbReference type="EMBL" id="JACKVH010000017">
    <property type="protein sequence ID" value="MCV7381438.1"/>
    <property type="molecule type" value="Genomic_DNA"/>
</dbReference>
<dbReference type="RefSeq" id="WP_083139267.1">
    <property type="nucleotide sequence ID" value="NZ_JACKVH010000017.1"/>
</dbReference>
<evidence type="ECO:0000313" key="4">
    <source>
        <dbReference type="Proteomes" id="UP000192319"/>
    </source>
</evidence>
<accession>A0AA41XT49</accession>
<dbReference type="EMBL" id="MVHD01000034">
    <property type="protein sequence ID" value="OQZ89374.1"/>
    <property type="molecule type" value="Genomic_DNA"/>
</dbReference>
<comment type="caution">
    <text evidence="2">The sequence shown here is derived from an EMBL/GenBank/DDBJ whole genome shotgun (WGS) entry which is preliminary data.</text>
</comment>
<dbReference type="Pfam" id="PF04993">
    <property type="entry name" value="TfoX_N"/>
    <property type="match status" value="1"/>
</dbReference>
<keyword evidence="3" id="KW-0808">Transferase</keyword>
<organism evidence="2 5">
    <name type="scientific">Mycobacterium alsense</name>
    <dbReference type="NCBI Taxonomy" id="324058"/>
    <lineage>
        <taxon>Bacteria</taxon>
        <taxon>Bacillati</taxon>
        <taxon>Actinomycetota</taxon>
        <taxon>Actinomycetes</taxon>
        <taxon>Mycobacteriales</taxon>
        <taxon>Mycobacteriaceae</taxon>
        <taxon>Mycobacterium</taxon>
    </lineage>
</organism>
<dbReference type="AlphaFoldDB" id="A0AA41XT49"/>
<dbReference type="GO" id="GO:0008168">
    <property type="term" value="F:methyltransferase activity"/>
    <property type="evidence" value="ECO:0007669"/>
    <property type="project" value="UniProtKB-KW"/>
</dbReference>
<dbReference type="Gene3D" id="3.30.1460.30">
    <property type="entry name" value="YgaC/TfoX-N like chaperone"/>
    <property type="match status" value="1"/>
</dbReference>
<keyword evidence="4" id="KW-1185">Reference proteome</keyword>
<reference evidence="3 4" key="1">
    <citation type="submission" date="2017-02" db="EMBL/GenBank/DDBJ databases">
        <title>The new phylogeny of genus Mycobacterium.</title>
        <authorList>
            <person name="Tortoli E."/>
            <person name="Trovato A."/>
            <person name="Cirillo D.M."/>
        </authorList>
    </citation>
    <scope>NUCLEOTIDE SEQUENCE [LARGE SCALE GENOMIC DNA]</scope>
    <source>
        <strain evidence="3 4">DSM 45230</strain>
    </source>
</reference>